<dbReference type="EnsemblMetazoa" id="GMOY008127-RA">
    <property type="protein sequence ID" value="GMOY008127-PA"/>
    <property type="gene ID" value="GMOY008127"/>
</dbReference>
<sequence>MNQNRGSNSFVLSQSSSLLNGNIKEGSKNVTGEKNKVKFSDTVQVAVVPKYASEISFGFPISATFQTNRIFRLAGGTGHAHRTAQANDSEYVCLWRNCIRVRKSMQAFPTLLRLIKHVHEVHLSKPDEVVYPNERSKNYVPRKTKVGAIISQQITTNTGINVATNSLLPRVVVGGTQAEGNQIQYQPQVLGQSPEPMFVTVPPRPQRVLRPMEKYW</sequence>
<dbReference type="STRING" id="37546.A0A1B0G480"/>
<evidence type="ECO:0000313" key="2">
    <source>
        <dbReference type="Proteomes" id="UP000092444"/>
    </source>
</evidence>
<name>A0A1B0G480_GLOMM</name>
<protein>
    <submittedName>
        <fullName evidence="1">Uncharacterized protein</fullName>
    </submittedName>
</protein>
<dbReference type="AlphaFoldDB" id="A0A1B0G480"/>
<dbReference type="VEuPathDB" id="VectorBase:GMOY008127"/>
<keyword evidence="2" id="KW-1185">Reference proteome</keyword>
<dbReference type="EMBL" id="CCAG010021597">
    <property type="status" value="NOT_ANNOTATED_CDS"/>
    <property type="molecule type" value="Genomic_DNA"/>
</dbReference>
<accession>A0A1B0G480</accession>
<organism evidence="1 2">
    <name type="scientific">Glossina morsitans morsitans</name>
    <name type="common">Savannah tsetse fly</name>
    <dbReference type="NCBI Taxonomy" id="37546"/>
    <lineage>
        <taxon>Eukaryota</taxon>
        <taxon>Metazoa</taxon>
        <taxon>Ecdysozoa</taxon>
        <taxon>Arthropoda</taxon>
        <taxon>Hexapoda</taxon>
        <taxon>Insecta</taxon>
        <taxon>Pterygota</taxon>
        <taxon>Neoptera</taxon>
        <taxon>Endopterygota</taxon>
        <taxon>Diptera</taxon>
        <taxon>Brachycera</taxon>
        <taxon>Muscomorpha</taxon>
        <taxon>Hippoboscoidea</taxon>
        <taxon>Glossinidae</taxon>
        <taxon>Glossina</taxon>
    </lineage>
</organism>
<proteinExistence type="predicted"/>
<evidence type="ECO:0000313" key="1">
    <source>
        <dbReference type="EnsemblMetazoa" id="GMOY008127-PA"/>
    </source>
</evidence>
<reference evidence="1" key="1">
    <citation type="submission" date="2020-05" db="UniProtKB">
        <authorList>
            <consortium name="EnsemblMetazoa"/>
        </authorList>
    </citation>
    <scope>IDENTIFICATION</scope>
    <source>
        <strain evidence="1">Yale</strain>
    </source>
</reference>
<dbReference type="Proteomes" id="UP000092444">
    <property type="component" value="Unassembled WGS sequence"/>
</dbReference>